<protein>
    <submittedName>
        <fullName evidence="1">Pyridoxamine 5'-phosphate oxidase family protein</fullName>
    </submittedName>
</protein>
<evidence type="ECO:0000313" key="2">
    <source>
        <dbReference type="Proteomes" id="UP000663791"/>
    </source>
</evidence>
<keyword evidence="2" id="KW-1185">Reference proteome</keyword>
<dbReference type="EMBL" id="JAERTX010000019">
    <property type="protein sequence ID" value="MBM9461565.1"/>
    <property type="molecule type" value="Genomic_DNA"/>
</dbReference>
<sequence>MQVPEERPGRIVELSSDECWDLLHSRAVGRVAWSGANGTVIIPVNFVAREGLILFRTTPYSMLARDCAEREVSFEVDDLDEDEHTGWSVLARGRCTREERSSDGPAPWVTGPRVLGLKVEVSSVSGRRVLPPVSRSAGGST</sequence>
<dbReference type="InterPro" id="IPR024747">
    <property type="entry name" value="Pyridox_Oxase-rel"/>
</dbReference>
<dbReference type="InterPro" id="IPR012349">
    <property type="entry name" value="Split_barrel_FMN-bd"/>
</dbReference>
<dbReference type="AlphaFoldDB" id="A0A938YC00"/>
<reference evidence="1" key="1">
    <citation type="submission" date="2021-01" db="EMBL/GenBank/DDBJ databases">
        <title>Novel species in genus Nocardioides.</title>
        <authorList>
            <person name="Zhang G."/>
        </authorList>
    </citation>
    <scope>NUCLEOTIDE SEQUENCE</scope>
    <source>
        <strain evidence="1">Zg-536</strain>
    </source>
</reference>
<gene>
    <name evidence="1" type="ORF">JK386_16815</name>
</gene>
<dbReference type="Gene3D" id="2.30.110.10">
    <property type="entry name" value="Electron Transport, Fmn-binding Protein, Chain A"/>
    <property type="match status" value="1"/>
</dbReference>
<name>A0A938YC00_9ACTN</name>
<dbReference type="Proteomes" id="UP000663791">
    <property type="component" value="Unassembled WGS sequence"/>
</dbReference>
<comment type="caution">
    <text evidence="1">The sequence shown here is derived from an EMBL/GenBank/DDBJ whole genome shotgun (WGS) entry which is preliminary data.</text>
</comment>
<dbReference type="Pfam" id="PF12900">
    <property type="entry name" value="Pyridox_ox_2"/>
    <property type="match status" value="1"/>
</dbReference>
<accession>A0A938YC00</accession>
<organism evidence="1 2">
    <name type="scientific">Nocardioides faecalis</name>
    <dbReference type="NCBI Taxonomy" id="2803858"/>
    <lineage>
        <taxon>Bacteria</taxon>
        <taxon>Bacillati</taxon>
        <taxon>Actinomycetota</taxon>
        <taxon>Actinomycetes</taxon>
        <taxon>Propionibacteriales</taxon>
        <taxon>Nocardioidaceae</taxon>
        <taxon>Nocardioides</taxon>
    </lineage>
</organism>
<dbReference type="SUPFAM" id="SSF50475">
    <property type="entry name" value="FMN-binding split barrel"/>
    <property type="match status" value="1"/>
</dbReference>
<proteinExistence type="predicted"/>
<evidence type="ECO:0000313" key="1">
    <source>
        <dbReference type="EMBL" id="MBM9461565.1"/>
    </source>
</evidence>
<dbReference type="RefSeq" id="WP_205292884.1">
    <property type="nucleotide sequence ID" value="NZ_CP074406.1"/>
</dbReference>